<dbReference type="GO" id="GO:0016020">
    <property type="term" value="C:membrane"/>
    <property type="evidence" value="ECO:0007669"/>
    <property type="project" value="UniProtKB-SubCell"/>
</dbReference>
<dbReference type="InterPro" id="IPR001828">
    <property type="entry name" value="ANF_lig-bd_rcpt"/>
</dbReference>
<keyword evidence="10" id="KW-0407">Ion channel</keyword>
<keyword evidence="9" id="KW-1071">Ligand-gated ion channel</keyword>
<evidence type="ECO:0000256" key="7">
    <source>
        <dbReference type="ARBA" id="ARBA00023170"/>
    </source>
</evidence>
<evidence type="ECO:0000256" key="8">
    <source>
        <dbReference type="ARBA" id="ARBA00023180"/>
    </source>
</evidence>
<dbReference type="PANTHER" id="PTHR34836:SF7">
    <property type="entry name" value="RECEPTOR LIGAND BINDING REGION DOMAIN-CONTAINING PROTEIN"/>
    <property type="match status" value="1"/>
</dbReference>
<evidence type="ECO:0000256" key="1">
    <source>
        <dbReference type="ARBA" id="ARBA00004141"/>
    </source>
</evidence>
<accession>A0AAE1MI46</accession>
<dbReference type="AlphaFoldDB" id="A0AAE1MI46"/>
<evidence type="ECO:0000256" key="5">
    <source>
        <dbReference type="ARBA" id="ARBA00023065"/>
    </source>
</evidence>
<reference evidence="14" key="1">
    <citation type="submission" date="2023-10" db="EMBL/GenBank/DDBJ databases">
        <title>Chromosome-level genome of the transformable northern wattle, Acacia crassicarpa.</title>
        <authorList>
            <person name="Massaro I."/>
            <person name="Sinha N.R."/>
            <person name="Poethig S."/>
            <person name="Leichty A.R."/>
        </authorList>
    </citation>
    <scope>NUCLEOTIDE SEQUENCE</scope>
    <source>
        <strain evidence="14">Acra3RX</strain>
        <tissue evidence="14">Leaf</tissue>
    </source>
</reference>
<dbReference type="Gene3D" id="3.40.190.10">
    <property type="entry name" value="Periplasmic binding protein-like II"/>
    <property type="match status" value="3"/>
</dbReference>
<dbReference type="SUPFAM" id="SSF53850">
    <property type="entry name" value="Periplasmic binding protein-like II"/>
    <property type="match status" value="1"/>
</dbReference>
<evidence type="ECO:0000256" key="4">
    <source>
        <dbReference type="ARBA" id="ARBA00022989"/>
    </source>
</evidence>
<feature type="transmembrane region" description="Helical" evidence="11">
    <location>
        <begin position="833"/>
        <end position="855"/>
    </location>
</feature>
<protein>
    <recommendedName>
        <fullName evidence="13">Ionotropic glutamate receptor C-terminal domain-containing protein</fullName>
    </recommendedName>
</protein>
<evidence type="ECO:0000313" key="14">
    <source>
        <dbReference type="EMBL" id="KAK4268537.1"/>
    </source>
</evidence>
<keyword evidence="12" id="KW-0732">Signal</keyword>
<keyword evidence="4 11" id="KW-1133">Transmembrane helix</keyword>
<keyword evidence="8" id="KW-0325">Glycoprotein</keyword>
<evidence type="ECO:0000256" key="2">
    <source>
        <dbReference type="ARBA" id="ARBA00022448"/>
    </source>
</evidence>
<evidence type="ECO:0000313" key="15">
    <source>
        <dbReference type="Proteomes" id="UP001293593"/>
    </source>
</evidence>
<dbReference type="Pfam" id="PF00497">
    <property type="entry name" value="SBP_bac_3"/>
    <property type="match status" value="1"/>
</dbReference>
<keyword evidence="6 11" id="KW-0472">Membrane</keyword>
<organism evidence="14 15">
    <name type="scientific">Acacia crassicarpa</name>
    <name type="common">northern wattle</name>
    <dbReference type="NCBI Taxonomy" id="499986"/>
    <lineage>
        <taxon>Eukaryota</taxon>
        <taxon>Viridiplantae</taxon>
        <taxon>Streptophyta</taxon>
        <taxon>Embryophyta</taxon>
        <taxon>Tracheophyta</taxon>
        <taxon>Spermatophyta</taxon>
        <taxon>Magnoliopsida</taxon>
        <taxon>eudicotyledons</taxon>
        <taxon>Gunneridae</taxon>
        <taxon>Pentapetalae</taxon>
        <taxon>rosids</taxon>
        <taxon>fabids</taxon>
        <taxon>Fabales</taxon>
        <taxon>Fabaceae</taxon>
        <taxon>Caesalpinioideae</taxon>
        <taxon>mimosoid clade</taxon>
        <taxon>Acacieae</taxon>
        <taxon>Acacia</taxon>
    </lineage>
</organism>
<feature type="transmembrane region" description="Helical" evidence="11">
    <location>
        <begin position="564"/>
        <end position="586"/>
    </location>
</feature>
<evidence type="ECO:0000256" key="9">
    <source>
        <dbReference type="ARBA" id="ARBA00023286"/>
    </source>
</evidence>
<proteinExistence type="predicted"/>
<comment type="subcellular location">
    <subcellularLocation>
        <location evidence="1">Membrane</location>
        <topology evidence="1">Multi-pass membrane protein</topology>
    </subcellularLocation>
</comment>
<dbReference type="SMART" id="SM00079">
    <property type="entry name" value="PBPe"/>
    <property type="match status" value="1"/>
</dbReference>
<dbReference type="EMBL" id="JAWXYG010000007">
    <property type="protein sequence ID" value="KAK4268537.1"/>
    <property type="molecule type" value="Genomic_DNA"/>
</dbReference>
<keyword evidence="3 11" id="KW-0812">Transmembrane</keyword>
<evidence type="ECO:0000256" key="12">
    <source>
        <dbReference type="SAM" id="SignalP"/>
    </source>
</evidence>
<feature type="signal peptide" evidence="12">
    <location>
        <begin position="1"/>
        <end position="38"/>
    </location>
</feature>
<name>A0AAE1MI46_9FABA</name>
<dbReference type="Pfam" id="PF01094">
    <property type="entry name" value="ANF_receptor"/>
    <property type="match status" value="1"/>
</dbReference>
<dbReference type="InterPro" id="IPR001638">
    <property type="entry name" value="Solute-binding_3/MltF_N"/>
</dbReference>
<evidence type="ECO:0000256" key="3">
    <source>
        <dbReference type="ARBA" id="ARBA00022692"/>
    </source>
</evidence>
<feature type="transmembrane region" description="Helical" evidence="11">
    <location>
        <begin position="620"/>
        <end position="641"/>
    </location>
</feature>
<feature type="transmembrane region" description="Helical" evidence="11">
    <location>
        <begin position="801"/>
        <end position="821"/>
    </location>
</feature>
<keyword evidence="15" id="KW-1185">Reference proteome</keyword>
<sequence>MRSMAELQKSFKASLLSMSGLLLLVLLCLHITARASMAATNEQKKRLIPVGVILDLHSALGSMVNGSLALALEDYYSVHTDTATKIDLKVRNASHDNVLDAAKAAWDLVKKENVTAILGPENSEEARYVVDLGNTAYVPVIWFSPSGPSLLPPRTRFFITSDSTRSHCSQFEAIAAIIKAYNWQSVIPIYEEPQFGDDLIPCLYYALQDMDTQVPYISAIRQNFTDVQITKELDMIKDKRTYVFVAHMTVELWSRLVQHAKSAGLVDKGCAWILTQGLSSVLDPKALNIKVKGYMDGALGVRPSLADSNITKRVELGRRIVPQYGKSLSLYGLWAYDTITALANAVEKAGLANSDESRGDLRNETGPELLKAILSENFTGLSGNFNLSLGQLEPSQFVIYNVQAKRDIIFGNWSHKTGLVPDASVIVEWPGNAKERPPKLKIGVPKTHFTEFAGFTVEGQNVSATGFAVELFKQVVDVLPFPLPYEFVPLNSVSPSSYDDLLCQMKDKNVDVLIGDITVVASRKNCVDFTMPYLDSRLSIVVKVRSDSDSKNGGTFLEPFSRSIWLSLAVGVAGAAVTVSVIIFEIRKMNEGSNWHPFFLNPLLIYVSGVDILKSRTSKWVMVLVMFVLGIAMQVYTAYLSSILSERTMAKPSPWRDLQDIKRNNGSLGYQKDSWVKDLLIDQIKLKDHQLKALGSLEEYNEALSNGTVGAIFDETPYLKLFLSKCPSCKMTGPIYSTGGFAFAFPNNSILVPNFSAAILKVTQNVTAFHEMKKSISLPDTIDKSEYKSDVDMRSLTKEDFGGLFPIIWSVLALFMTILILKVPPIPNWLSTIYAISLLLSGCIRSILVLIWRFFKRRWRLKQ</sequence>
<feature type="chain" id="PRO_5042093648" description="Ionotropic glutamate receptor C-terminal domain-containing protein" evidence="12">
    <location>
        <begin position="39"/>
        <end position="863"/>
    </location>
</feature>
<evidence type="ECO:0000259" key="13">
    <source>
        <dbReference type="SMART" id="SM00079"/>
    </source>
</evidence>
<evidence type="ECO:0000256" key="6">
    <source>
        <dbReference type="ARBA" id="ARBA00023136"/>
    </source>
</evidence>
<gene>
    <name evidence="14" type="ORF">QN277_025184</name>
</gene>
<dbReference type="InterPro" id="IPR015683">
    <property type="entry name" value="Ionotropic_Glu_rcpt"/>
</dbReference>
<dbReference type="SUPFAM" id="SSF53822">
    <property type="entry name" value="Periplasmic binding protein-like I"/>
    <property type="match status" value="1"/>
</dbReference>
<dbReference type="PANTHER" id="PTHR34836">
    <property type="entry name" value="OS06G0188250 PROTEIN"/>
    <property type="match status" value="1"/>
</dbReference>
<dbReference type="Gene3D" id="3.40.50.2300">
    <property type="match status" value="2"/>
</dbReference>
<keyword evidence="5" id="KW-0406">Ion transport</keyword>
<keyword evidence="7" id="KW-0675">Receptor</keyword>
<dbReference type="InterPro" id="IPR001320">
    <property type="entry name" value="Iontro_rcpt_C"/>
</dbReference>
<evidence type="ECO:0000256" key="10">
    <source>
        <dbReference type="ARBA" id="ARBA00023303"/>
    </source>
</evidence>
<dbReference type="GO" id="GO:0015276">
    <property type="term" value="F:ligand-gated monoatomic ion channel activity"/>
    <property type="evidence" value="ECO:0007669"/>
    <property type="project" value="InterPro"/>
</dbReference>
<dbReference type="InterPro" id="IPR028082">
    <property type="entry name" value="Peripla_BP_I"/>
</dbReference>
<keyword evidence="2" id="KW-0813">Transport</keyword>
<comment type="caution">
    <text evidence="14">The sequence shown here is derived from an EMBL/GenBank/DDBJ whole genome shotgun (WGS) entry which is preliminary data.</text>
</comment>
<feature type="transmembrane region" description="Helical" evidence="11">
    <location>
        <begin position="598"/>
        <end position="614"/>
    </location>
</feature>
<evidence type="ECO:0000256" key="11">
    <source>
        <dbReference type="SAM" id="Phobius"/>
    </source>
</evidence>
<feature type="domain" description="Ionotropic glutamate receptor C-terminal" evidence="13">
    <location>
        <begin position="441"/>
        <end position="774"/>
    </location>
</feature>
<dbReference type="Proteomes" id="UP001293593">
    <property type="component" value="Unassembled WGS sequence"/>
</dbReference>